<dbReference type="Proteomes" id="UP001281761">
    <property type="component" value="Unassembled WGS sequence"/>
</dbReference>
<organism evidence="2 3">
    <name type="scientific">Blattamonas nauphoetae</name>
    <dbReference type="NCBI Taxonomy" id="2049346"/>
    <lineage>
        <taxon>Eukaryota</taxon>
        <taxon>Metamonada</taxon>
        <taxon>Preaxostyla</taxon>
        <taxon>Oxymonadida</taxon>
        <taxon>Blattamonas</taxon>
    </lineage>
</organism>
<sequence length="294" mass="33422">MLYAPLSSFNFHYRHTTMERTSAIRNRNAVWHNKYSEWCGELKALKDRKIIIEMTDDLNGTKIPMPFDFDDSLEVEYETGLEPNQPFTFRVHFLLEVNGTPKISICSFNVGTCDKSLTFNRYFSCFLQDGGNPEIMMSRMMEGENVSLVGVLRESQSLDTGKYSTKLCAKPVQTEYYRGMADRDFTFWLERNPPNPQVKTSVSNAKKDSTYEFVAKIVIDDEKKSVDYVLQVLEPIEGSYSKFTELEPISALEAKLKAENQKVQANAATPQPSAGQTQAKGPSQNQFVSKLPPK</sequence>
<protein>
    <submittedName>
        <fullName evidence="2">Uncharacterized protein</fullName>
    </submittedName>
</protein>
<keyword evidence="3" id="KW-1185">Reference proteome</keyword>
<evidence type="ECO:0000313" key="3">
    <source>
        <dbReference type="Proteomes" id="UP001281761"/>
    </source>
</evidence>
<feature type="region of interest" description="Disordered" evidence="1">
    <location>
        <begin position="260"/>
        <end position="294"/>
    </location>
</feature>
<accession>A0ABQ9XPS8</accession>
<reference evidence="2 3" key="1">
    <citation type="journal article" date="2022" name="bioRxiv">
        <title>Genomics of Preaxostyla Flagellates Illuminates Evolutionary Transitions and the Path Towards Mitochondrial Loss.</title>
        <authorList>
            <person name="Novak L.V.F."/>
            <person name="Treitli S.C."/>
            <person name="Pyrih J."/>
            <person name="Halakuc P."/>
            <person name="Pipaliya S.V."/>
            <person name="Vacek V."/>
            <person name="Brzon O."/>
            <person name="Soukal P."/>
            <person name="Eme L."/>
            <person name="Dacks J.B."/>
            <person name="Karnkowska A."/>
            <person name="Elias M."/>
            <person name="Hampl V."/>
        </authorList>
    </citation>
    <scope>NUCLEOTIDE SEQUENCE [LARGE SCALE GENOMIC DNA]</scope>
    <source>
        <strain evidence="2">NAU3</strain>
        <tissue evidence="2">Gut</tissue>
    </source>
</reference>
<comment type="caution">
    <text evidence="2">The sequence shown here is derived from an EMBL/GenBank/DDBJ whole genome shotgun (WGS) entry which is preliminary data.</text>
</comment>
<name>A0ABQ9XPS8_9EUKA</name>
<feature type="compositionally biased region" description="Polar residues" evidence="1">
    <location>
        <begin position="261"/>
        <end position="288"/>
    </location>
</feature>
<evidence type="ECO:0000313" key="2">
    <source>
        <dbReference type="EMBL" id="KAK2953402.1"/>
    </source>
</evidence>
<dbReference type="EMBL" id="JARBJD010000092">
    <property type="protein sequence ID" value="KAK2953402.1"/>
    <property type="molecule type" value="Genomic_DNA"/>
</dbReference>
<gene>
    <name evidence="2" type="ORF">BLNAU_11688</name>
</gene>
<evidence type="ECO:0000256" key="1">
    <source>
        <dbReference type="SAM" id="MobiDB-lite"/>
    </source>
</evidence>
<proteinExistence type="predicted"/>